<evidence type="ECO:0000313" key="2">
    <source>
        <dbReference type="EMBL" id="EQB61922.1"/>
    </source>
</evidence>
<dbReference type="EMBL" id="KE647063">
    <property type="protein sequence ID" value="EQB61922.1"/>
    <property type="molecule type" value="Genomic_DNA"/>
</dbReference>
<reference evidence="2 3" key="1">
    <citation type="journal article" date="2013" name="BMC Genomics">
        <title>Genome sequencing and comparative genomics of honey bee microsporidia, Nosema apis reveal novel insights into host-parasite interactions.</title>
        <authorList>
            <person name="Chen Yp."/>
            <person name="Pettis J.S."/>
            <person name="Zhao Y."/>
            <person name="Liu X."/>
            <person name="Tallon L.J."/>
            <person name="Sadzewicz L.D."/>
            <person name="Li R."/>
            <person name="Zheng H."/>
            <person name="Huang S."/>
            <person name="Zhang X."/>
            <person name="Hamilton M.C."/>
            <person name="Pernal S.F."/>
            <person name="Melathopoulos A.P."/>
            <person name="Yan X."/>
            <person name="Evans J.D."/>
        </authorList>
    </citation>
    <scope>NUCLEOTIDE SEQUENCE [LARGE SCALE GENOMIC DNA]</scope>
    <source>
        <strain evidence="2 3">BRL 01</strain>
    </source>
</reference>
<dbReference type="AlphaFoldDB" id="T0L2Y7"/>
<keyword evidence="2" id="KW-0030">Aminoacyl-tRNA synthetase</keyword>
<gene>
    <name evidence="2" type="ORF">NAPIS_ORF00503</name>
</gene>
<protein>
    <submittedName>
        <fullName evidence="2">Threonyl-trna synthetase</fullName>
    </submittedName>
</protein>
<organism evidence="2 3">
    <name type="scientific">Vairimorpha apis BRL 01</name>
    <dbReference type="NCBI Taxonomy" id="1037528"/>
    <lineage>
        <taxon>Eukaryota</taxon>
        <taxon>Fungi</taxon>
        <taxon>Fungi incertae sedis</taxon>
        <taxon>Microsporidia</taxon>
        <taxon>Nosematidae</taxon>
        <taxon>Vairimorpha</taxon>
    </lineage>
</organism>
<evidence type="ECO:0000313" key="3">
    <source>
        <dbReference type="Proteomes" id="UP000053780"/>
    </source>
</evidence>
<keyword evidence="3" id="KW-1185">Reference proteome</keyword>
<sequence length="384" mass="44494">MIYILMNLILCSLNFEETPSELIKYKPNIKNELVGTQGGQAMEDGIKLRKSKDKGGIVYFLQDNEFSEWSFTYTITDFDLHFPEQGGVYLWYTSHDIDMGDYRGGNGQFNGIMAGIEFTGLSPELVFSFNNGKDYNGKEESTLYRDSFNPSRLKNVKELTVKVIVTKKNFKIELYNNEKLLYDSFRFSDGDTHHALNSDYRFSITSHYYNTSAEKSFKLLKAQLFKRTEYEDYDADKIHAENIEKLSHNSSDILHPDKEVRHFIAHFSHFENYIKSVLGDADTSVFKTYSDKILDSINILSNLIKKHKVLNFENNINNKINGIDKTLLTIQKTLIDINHSVKMLEDKKSNNINYLSYVLFILGSISLILLVYKEYKLSKHPKKI</sequence>
<dbReference type="InterPro" id="IPR013320">
    <property type="entry name" value="ConA-like_dom_sf"/>
</dbReference>
<dbReference type="SUPFAM" id="SSF49899">
    <property type="entry name" value="Concanavalin A-like lectins/glucanases"/>
    <property type="match status" value="1"/>
</dbReference>
<dbReference type="OrthoDB" id="2187573at2759"/>
<accession>T0L2Y7</accession>
<keyword evidence="2" id="KW-0436">Ligase</keyword>
<proteinExistence type="predicted"/>
<evidence type="ECO:0000256" key="1">
    <source>
        <dbReference type="SAM" id="Phobius"/>
    </source>
</evidence>
<keyword evidence="1" id="KW-0472">Membrane</keyword>
<dbReference type="HOGENOM" id="CLU_056396_0_0_1"/>
<dbReference type="VEuPathDB" id="MicrosporidiaDB:NAPIS_ORF00503"/>
<feature type="transmembrane region" description="Helical" evidence="1">
    <location>
        <begin position="354"/>
        <end position="372"/>
    </location>
</feature>
<dbReference type="GO" id="GO:0004812">
    <property type="term" value="F:aminoacyl-tRNA ligase activity"/>
    <property type="evidence" value="ECO:0007669"/>
    <property type="project" value="UniProtKB-KW"/>
</dbReference>
<name>T0L2Y7_9MICR</name>
<keyword evidence="1" id="KW-1133">Transmembrane helix</keyword>
<dbReference type="Proteomes" id="UP000053780">
    <property type="component" value="Unassembled WGS sequence"/>
</dbReference>
<keyword evidence="1" id="KW-0812">Transmembrane</keyword>